<evidence type="ECO:0000313" key="2">
    <source>
        <dbReference type="Proteomes" id="UP000255165"/>
    </source>
</evidence>
<reference evidence="2" key="1">
    <citation type="submission" date="2018-06" db="EMBL/GenBank/DDBJ databases">
        <authorList>
            <person name="Feng T."/>
            <person name="Jeon C.O."/>
        </authorList>
    </citation>
    <scope>NUCLEOTIDE SEQUENCE [LARGE SCALE GENOMIC DNA]</scope>
    <source>
        <strain evidence="2">S23</strain>
    </source>
</reference>
<dbReference type="Proteomes" id="UP000255165">
    <property type="component" value="Unassembled WGS sequence"/>
</dbReference>
<evidence type="ECO:0000313" key="1">
    <source>
        <dbReference type="EMBL" id="RDK07174.1"/>
    </source>
</evidence>
<protein>
    <submittedName>
        <fullName evidence="1">Uncharacterized protein</fullName>
    </submittedName>
</protein>
<comment type="caution">
    <text evidence="1">The sequence shown here is derived from an EMBL/GenBank/DDBJ whole genome shotgun (WGS) entry which is preliminary data.</text>
</comment>
<accession>A0A370NNK3</accession>
<proteinExistence type="predicted"/>
<organism evidence="1 2">
    <name type="scientific">Cupriavidus lacunae</name>
    <dbReference type="NCBI Taxonomy" id="2666307"/>
    <lineage>
        <taxon>Bacteria</taxon>
        <taxon>Pseudomonadati</taxon>
        <taxon>Pseudomonadota</taxon>
        <taxon>Betaproteobacteria</taxon>
        <taxon>Burkholderiales</taxon>
        <taxon>Burkholderiaceae</taxon>
        <taxon>Cupriavidus</taxon>
    </lineage>
</organism>
<keyword evidence="2" id="KW-1185">Reference proteome</keyword>
<sequence length="106" mass="11654">MGRLRLRFAPALTWQADDHVLFALLAQHHDSPVRAQRRTPCPGTRPTILSARSAAVGVLPMTSLAVVHRARPTPKDEAGLRPVRCGIRSQVVSATRSVCPWCREPV</sequence>
<gene>
    <name evidence="1" type="ORF">DN412_27775</name>
</gene>
<dbReference type="AlphaFoldDB" id="A0A370NNK3"/>
<dbReference type="EMBL" id="QKWJ01000047">
    <property type="protein sequence ID" value="RDK07174.1"/>
    <property type="molecule type" value="Genomic_DNA"/>
</dbReference>
<name>A0A370NNK3_9BURK</name>